<dbReference type="NCBIfam" id="TIGR00043">
    <property type="entry name" value="rRNA maturation RNase YbeY"/>
    <property type="match status" value="1"/>
</dbReference>
<comment type="similarity">
    <text evidence="1 7">Belongs to the endoribonuclease YbeY family.</text>
</comment>
<dbReference type="GO" id="GO:0005737">
    <property type="term" value="C:cytoplasm"/>
    <property type="evidence" value="ECO:0007669"/>
    <property type="project" value="UniProtKB-SubCell"/>
</dbReference>
<evidence type="ECO:0000256" key="4">
    <source>
        <dbReference type="ARBA" id="ARBA00022759"/>
    </source>
</evidence>
<keyword evidence="2 7" id="KW-0540">Nuclease</keyword>
<feature type="compositionally biased region" description="Basic and acidic residues" evidence="8">
    <location>
        <begin position="10"/>
        <end position="19"/>
    </location>
</feature>
<comment type="subcellular location">
    <subcellularLocation>
        <location evidence="7">Cytoplasm</location>
    </subcellularLocation>
</comment>
<dbReference type="Pfam" id="PF02130">
    <property type="entry name" value="YbeY"/>
    <property type="match status" value="1"/>
</dbReference>
<feature type="binding site" evidence="7">
    <location>
        <position position="157"/>
    </location>
    <ligand>
        <name>Zn(2+)</name>
        <dbReference type="ChEBI" id="CHEBI:29105"/>
        <note>catalytic</note>
    </ligand>
</feature>
<dbReference type="PANTHER" id="PTHR46986">
    <property type="entry name" value="ENDORIBONUCLEASE YBEY, CHLOROPLASTIC"/>
    <property type="match status" value="1"/>
</dbReference>
<dbReference type="EMBL" id="CP018191">
    <property type="protein sequence ID" value="APH53339.1"/>
    <property type="molecule type" value="Genomic_DNA"/>
</dbReference>
<evidence type="ECO:0000256" key="7">
    <source>
        <dbReference type="HAMAP-Rule" id="MF_00009"/>
    </source>
</evidence>
<comment type="function">
    <text evidence="7">Single strand-specific metallo-endoribonuclease involved in late-stage 70S ribosome quality control and in maturation of the 3' terminus of the 16S rRNA.</text>
</comment>
<dbReference type="InterPro" id="IPR002036">
    <property type="entry name" value="YbeY"/>
</dbReference>
<dbReference type="Proteomes" id="UP000182373">
    <property type="component" value="Chromosome"/>
</dbReference>
<feature type="binding site" evidence="7">
    <location>
        <position position="161"/>
    </location>
    <ligand>
        <name>Zn(2+)</name>
        <dbReference type="ChEBI" id="CHEBI:29105"/>
        <note>catalytic</note>
    </ligand>
</feature>
<keyword evidence="7" id="KW-0963">Cytoplasm</keyword>
<reference evidence="10" key="1">
    <citation type="submission" date="2016-11" db="EMBL/GenBank/DDBJ databases">
        <title>Comparative genomic and phenotypic analysis of Granulibacter bethesdensis clinical isolates from patients with chronic granulomatous disease.</title>
        <authorList>
            <person name="Zarember K.A."/>
            <person name="Porcella S.F."/>
            <person name="Chu J."/>
            <person name="Ding L."/>
            <person name="Dahlstrom E."/>
            <person name="Barbian K."/>
            <person name="Martens C."/>
            <person name="Sykora L."/>
            <person name="Kramer S."/>
            <person name="Pettinato A.M."/>
            <person name="Hong H."/>
            <person name="Wald G."/>
            <person name="Berg L.J."/>
            <person name="Rogge L.S."/>
            <person name="Greenberg D.E."/>
            <person name="Falcone E.L."/>
            <person name="Neves J.F."/>
            <person name="Simoes M.J."/>
            <person name="Casal M."/>
            <person name="Rodriguez-Lopez F.C."/>
            <person name="Zelazny A."/>
            <person name="Gallin J.I."/>
            <person name="Holland S.M."/>
        </authorList>
    </citation>
    <scope>NUCLEOTIDE SEQUENCE [LARGE SCALE GENOMIC DNA]</scope>
    <source>
        <strain evidence="10">NIH9.1</strain>
    </source>
</reference>
<gene>
    <name evidence="7" type="primary">ybeY</name>
    <name evidence="9" type="ORF">GbCGDNIH9_0116</name>
</gene>
<feature type="binding site" evidence="7">
    <location>
        <position position="167"/>
    </location>
    <ligand>
        <name>Zn(2+)</name>
        <dbReference type="ChEBI" id="CHEBI:29105"/>
        <note>catalytic</note>
    </ligand>
</feature>
<dbReference type="SUPFAM" id="SSF55486">
    <property type="entry name" value="Metalloproteases ('zincins'), catalytic domain"/>
    <property type="match status" value="1"/>
</dbReference>
<evidence type="ECO:0000256" key="8">
    <source>
        <dbReference type="SAM" id="MobiDB-lite"/>
    </source>
</evidence>
<keyword evidence="3 7" id="KW-0479">Metal-binding</keyword>
<dbReference type="GO" id="GO:0004222">
    <property type="term" value="F:metalloendopeptidase activity"/>
    <property type="evidence" value="ECO:0007669"/>
    <property type="project" value="InterPro"/>
</dbReference>
<dbReference type="InterPro" id="IPR023091">
    <property type="entry name" value="MetalPrtase_cat_dom_sf_prd"/>
</dbReference>
<evidence type="ECO:0000256" key="1">
    <source>
        <dbReference type="ARBA" id="ARBA00010875"/>
    </source>
</evidence>
<dbReference type="GO" id="GO:0008270">
    <property type="term" value="F:zinc ion binding"/>
    <property type="evidence" value="ECO:0007669"/>
    <property type="project" value="UniProtKB-UniRule"/>
</dbReference>
<keyword evidence="7" id="KW-0690">Ribosome biogenesis</keyword>
<protein>
    <recommendedName>
        <fullName evidence="7">Endoribonuclease YbeY</fullName>
        <ecNumber evidence="7">3.1.-.-</ecNumber>
    </recommendedName>
</protein>
<keyword evidence="7" id="KW-0698">rRNA processing</keyword>
<dbReference type="PANTHER" id="PTHR46986:SF1">
    <property type="entry name" value="ENDORIBONUCLEASE YBEY, CHLOROPLASTIC"/>
    <property type="match status" value="1"/>
</dbReference>
<sequence length="196" mass="21539">MRTHMARRNSAHDQEHGQKSMDPASSPNPASASFAPAGFPSDTDEDGVSPGYIVPEIIVTEPAWRRHIPHADRLIRRVARAAGSTADCVVLSCDRDVRRLNARHRGKDKPTNVLTFEPVGMPGAEGGEIVLALGVVLREAKAARKRPAHHLAHLLVHGVLHLHGHDHHHAGDARRMEAEEARIMRSLGMPNPWKRS</sequence>
<evidence type="ECO:0000256" key="3">
    <source>
        <dbReference type="ARBA" id="ARBA00022723"/>
    </source>
</evidence>
<evidence type="ECO:0000256" key="6">
    <source>
        <dbReference type="ARBA" id="ARBA00022833"/>
    </source>
</evidence>
<dbReference type="GO" id="GO:0006364">
    <property type="term" value="P:rRNA processing"/>
    <property type="evidence" value="ECO:0007669"/>
    <property type="project" value="UniProtKB-UniRule"/>
</dbReference>
<dbReference type="EC" id="3.1.-.-" evidence="7"/>
<dbReference type="Gene3D" id="3.40.390.30">
    <property type="entry name" value="Metalloproteases ('zincins'), catalytic domain"/>
    <property type="match status" value="1"/>
</dbReference>
<feature type="region of interest" description="Disordered" evidence="8">
    <location>
        <begin position="1"/>
        <end position="46"/>
    </location>
</feature>
<name>A0AAC9K8H4_9PROT</name>
<evidence type="ECO:0000256" key="2">
    <source>
        <dbReference type="ARBA" id="ARBA00022722"/>
    </source>
</evidence>
<dbReference type="AlphaFoldDB" id="A0AAC9K8H4"/>
<comment type="cofactor">
    <cofactor evidence="7">
        <name>Zn(2+)</name>
        <dbReference type="ChEBI" id="CHEBI:29105"/>
    </cofactor>
    <text evidence="7">Binds 1 zinc ion.</text>
</comment>
<dbReference type="HAMAP" id="MF_00009">
    <property type="entry name" value="Endoribonucl_YbeY"/>
    <property type="match status" value="1"/>
</dbReference>
<evidence type="ECO:0000313" key="10">
    <source>
        <dbReference type="Proteomes" id="UP000182373"/>
    </source>
</evidence>
<evidence type="ECO:0000313" key="9">
    <source>
        <dbReference type="EMBL" id="APH53339.1"/>
    </source>
</evidence>
<dbReference type="GO" id="GO:0004521">
    <property type="term" value="F:RNA endonuclease activity"/>
    <property type="evidence" value="ECO:0007669"/>
    <property type="project" value="UniProtKB-UniRule"/>
</dbReference>
<evidence type="ECO:0000256" key="5">
    <source>
        <dbReference type="ARBA" id="ARBA00022801"/>
    </source>
</evidence>
<keyword evidence="5 7" id="KW-0378">Hydrolase</keyword>
<accession>A0AAC9K8H4</accession>
<keyword evidence="4 7" id="KW-0255">Endonuclease</keyword>
<organism evidence="9 10">
    <name type="scientific">Granulibacter bethesdensis</name>
    <dbReference type="NCBI Taxonomy" id="364410"/>
    <lineage>
        <taxon>Bacteria</taxon>
        <taxon>Pseudomonadati</taxon>
        <taxon>Pseudomonadota</taxon>
        <taxon>Alphaproteobacteria</taxon>
        <taxon>Acetobacterales</taxon>
        <taxon>Acetobacteraceae</taxon>
        <taxon>Granulibacter</taxon>
    </lineage>
</organism>
<proteinExistence type="inferred from homology"/>
<keyword evidence="6 7" id="KW-0862">Zinc</keyword>
<feature type="compositionally biased region" description="Low complexity" evidence="8">
    <location>
        <begin position="23"/>
        <end position="41"/>
    </location>
</feature>